<reference evidence="3" key="1">
    <citation type="journal article" date="2014" name="Int. J. Syst. Evol. Microbiol.">
        <title>Complete genome sequence of Corynebacterium casei LMG S-19264T (=DSM 44701T), isolated from a smear-ripened cheese.</title>
        <authorList>
            <consortium name="US DOE Joint Genome Institute (JGI-PGF)"/>
            <person name="Walter F."/>
            <person name="Albersmeier A."/>
            <person name="Kalinowski J."/>
            <person name="Ruckert C."/>
        </authorList>
    </citation>
    <scope>NUCLEOTIDE SEQUENCE</scope>
    <source>
        <strain evidence="3">JCM 3090</strain>
    </source>
</reference>
<feature type="compositionally biased region" description="Pro residues" evidence="1">
    <location>
        <begin position="192"/>
        <end position="203"/>
    </location>
</feature>
<reference evidence="3" key="2">
    <citation type="submission" date="2020-09" db="EMBL/GenBank/DDBJ databases">
        <authorList>
            <person name="Sun Q."/>
            <person name="Ohkuma M."/>
        </authorList>
    </citation>
    <scope>NUCLEOTIDE SEQUENCE</scope>
    <source>
        <strain evidence="3">JCM 3090</strain>
    </source>
</reference>
<protein>
    <submittedName>
        <fullName evidence="3">Uncharacterized protein</fullName>
    </submittedName>
</protein>
<keyword evidence="2" id="KW-0812">Transmembrane</keyword>
<feature type="transmembrane region" description="Helical" evidence="2">
    <location>
        <begin position="240"/>
        <end position="262"/>
    </location>
</feature>
<keyword evidence="4" id="KW-1185">Reference proteome</keyword>
<evidence type="ECO:0000256" key="2">
    <source>
        <dbReference type="SAM" id="Phobius"/>
    </source>
</evidence>
<sequence>MRRSRPHAGKTPGSSGPGAIGAPAPGGGATAAAAPAPDGPPAGAPPPDPATVRPDHPPAPLPSTLAPDPPAPGPDGLGTDGHSTHGHSTHGHSTDGLGADRLGTGGLSTDGLGTDGLGAGGLGAEGPVGDPAAGDAGAHGPDDGAGEGAAGRSGRHAVAEAAPDAAYHRTPAQPAGPWAGLDGDDAWWHGGEPPPVPEPPAVAPAPRAGDADPGWRVPHRGRHGGPAAGRPRPARPPRSAAAGLAALVPLALLAAFFGWVAAGPFVLASGGGTTGTATITGCAGSSLGLRCTASFVAADGDFTADRVALLGVPETQRAAGTAVRARMPADDSRLAYAGDTLTLHLRWLAGALATLLCGVAIARATGVHRLPDPQHRRRARLTCLLGPLALLAAFTLTHW</sequence>
<keyword evidence="2" id="KW-0472">Membrane</keyword>
<keyword evidence="2" id="KW-1133">Transmembrane helix</keyword>
<evidence type="ECO:0000313" key="3">
    <source>
        <dbReference type="EMBL" id="GGJ92397.1"/>
    </source>
</evidence>
<feature type="transmembrane region" description="Helical" evidence="2">
    <location>
        <begin position="379"/>
        <end position="397"/>
    </location>
</feature>
<accession>A0A8J3F9E2</accession>
<feature type="transmembrane region" description="Helical" evidence="2">
    <location>
        <begin position="347"/>
        <end position="367"/>
    </location>
</feature>
<gene>
    <name evidence="3" type="ORF">GCM10010123_22800</name>
</gene>
<feature type="compositionally biased region" description="Gly residues" evidence="1">
    <location>
        <begin position="15"/>
        <end position="29"/>
    </location>
</feature>
<feature type="compositionally biased region" description="Gly residues" evidence="1">
    <location>
        <begin position="103"/>
        <end position="126"/>
    </location>
</feature>
<name>A0A8J3F9E2_9ACTN</name>
<feature type="region of interest" description="Disordered" evidence="1">
    <location>
        <begin position="1"/>
        <end position="238"/>
    </location>
</feature>
<dbReference type="Proteomes" id="UP000649739">
    <property type="component" value="Unassembled WGS sequence"/>
</dbReference>
<evidence type="ECO:0000256" key="1">
    <source>
        <dbReference type="SAM" id="MobiDB-lite"/>
    </source>
</evidence>
<comment type="caution">
    <text evidence="3">The sequence shown here is derived from an EMBL/GenBank/DDBJ whole genome shotgun (WGS) entry which is preliminary data.</text>
</comment>
<proteinExistence type="predicted"/>
<evidence type="ECO:0000313" key="4">
    <source>
        <dbReference type="Proteomes" id="UP000649739"/>
    </source>
</evidence>
<dbReference type="EMBL" id="BMQB01000004">
    <property type="protein sequence ID" value="GGJ92397.1"/>
    <property type="molecule type" value="Genomic_DNA"/>
</dbReference>
<feature type="compositionally biased region" description="Low complexity" evidence="1">
    <location>
        <begin position="127"/>
        <end position="139"/>
    </location>
</feature>
<feature type="compositionally biased region" description="Low complexity" evidence="1">
    <location>
        <begin position="204"/>
        <end position="214"/>
    </location>
</feature>
<organism evidence="3 4">
    <name type="scientific">Pilimelia anulata</name>
    <dbReference type="NCBI Taxonomy" id="53371"/>
    <lineage>
        <taxon>Bacteria</taxon>
        <taxon>Bacillati</taxon>
        <taxon>Actinomycetota</taxon>
        <taxon>Actinomycetes</taxon>
        <taxon>Micromonosporales</taxon>
        <taxon>Micromonosporaceae</taxon>
        <taxon>Pilimelia</taxon>
    </lineage>
</organism>
<dbReference type="AlphaFoldDB" id="A0A8J3F9E2"/>
<feature type="compositionally biased region" description="Pro residues" evidence="1">
    <location>
        <begin position="57"/>
        <end position="73"/>
    </location>
</feature>
<feature type="compositionally biased region" description="Pro residues" evidence="1">
    <location>
        <begin position="37"/>
        <end position="49"/>
    </location>
</feature>